<protein>
    <submittedName>
        <fullName evidence="2">Uncharacterized protein</fullName>
    </submittedName>
</protein>
<evidence type="ECO:0000256" key="1">
    <source>
        <dbReference type="SAM" id="MobiDB-lite"/>
    </source>
</evidence>
<sequence>MDSGRKRIPLGAVSPSAVRNAQRRRSSNDVQTSGNVSSANRENLEPNRASASLPESSFQTPARNDNVCQQPSHSNLGSCTGTRICTSSQAGKTTKMAYYPTQSSGPSYRLPASRLPNRSVTGSNHGIQFHMPASTIRRTVANQTSGNKLNNTGSVNLLDRHTPANTTSMSSPDSEITVLVPELVKIGVRRPTWYSDQGTPGQKNLLSSFNRVGQNSCPERRSDTGMKDTITTRSMKYHESETFVRGGTSDDYGGPDFASTSTMNNGTLKIIC</sequence>
<feature type="compositionally biased region" description="Polar residues" evidence="1">
    <location>
        <begin position="49"/>
        <end position="83"/>
    </location>
</feature>
<reference evidence="2" key="1">
    <citation type="journal article" date="2016" name="Nat. Genet.">
        <title>A high-quality carrot genome assembly provides new insights into carotenoid accumulation and asterid genome evolution.</title>
        <authorList>
            <person name="Iorizzo M."/>
            <person name="Ellison S."/>
            <person name="Senalik D."/>
            <person name="Zeng P."/>
            <person name="Satapoomin P."/>
            <person name="Huang J."/>
            <person name="Bowman M."/>
            <person name="Iovene M."/>
            <person name="Sanseverino W."/>
            <person name="Cavagnaro P."/>
            <person name="Yildiz M."/>
            <person name="Macko-Podgorni A."/>
            <person name="Moranska E."/>
            <person name="Grzebelus E."/>
            <person name="Grzebelus D."/>
            <person name="Ashrafi H."/>
            <person name="Zheng Z."/>
            <person name="Cheng S."/>
            <person name="Spooner D."/>
            <person name="Van Deynze A."/>
            <person name="Simon P."/>
        </authorList>
    </citation>
    <scope>NUCLEOTIDE SEQUENCE [LARGE SCALE GENOMIC DNA]</scope>
    <source>
        <tissue evidence="2">Leaf</tissue>
    </source>
</reference>
<feature type="region of interest" description="Disordered" evidence="1">
    <location>
        <begin position="1"/>
        <end position="83"/>
    </location>
</feature>
<accession>A0A161XSC2</accession>
<proteinExistence type="predicted"/>
<dbReference type="Gramene" id="KZM94566">
    <property type="protein sequence ID" value="KZM94566"/>
    <property type="gene ID" value="DCAR_017809"/>
</dbReference>
<comment type="caution">
    <text evidence="2">The sequence shown here is derived from an EMBL/GenBank/DDBJ whole genome shotgun (WGS) entry which is preliminary data.</text>
</comment>
<organism evidence="2">
    <name type="scientific">Daucus carota subsp. sativus</name>
    <name type="common">Carrot</name>
    <dbReference type="NCBI Taxonomy" id="79200"/>
    <lineage>
        <taxon>Eukaryota</taxon>
        <taxon>Viridiplantae</taxon>
        <taxon>Streptophyta</taxon>
        <taxon>Embryophyta</taxon>
        <taxon>Tracheophyta</taxon>
        <taxon>Spermatophyta</taxon>
        <taxon>Magnoliopsida</taxon>
        <taxon>eudicotyledons</taxon>
        <taxon>Gunneridae</taxon>
        <taxon>Pentapetalae</taxon>
        <taxon>asterids</taxon>
        <taxon>campanulids</taxon>
        <taxon>Apiales</taxon>
        <taxon>Apiaceae</taxon>
        <taxon>Apioideae</taxon>
        <taxon>Scandiceae</taxon>
        <taxon>Daucinae</taxon>
        <taxon>Daucus</taxon>
        <taxon>Daucus sect. Daucus</taxon>
    </lineage>
</organism>
<gene>
    <name evidence="2" type="ORF">DCAR_017809</name>
</gene>
<name>A0A161XSC2_DAUCS</name>
<feature type="compositionally biased region" description="Polar residues" evidence="1">
    <location>
        <begin position="28"/>
        <end position="41"/>
    </location>
</feature>
<evidence type="ECO:0000313" key="2">
    <source>
        <dbReference type="EMBL" id="KZM94566.1"/>
    </source>
</evidence>
<dbReference type="EMBL" id="LNRQ01000005">
    <property type="protein sequence ID" value="KZM94566.1"/>
    <property type="molecule type" value="Genomic_DNA"/>
</dbReference>
<dbReference type="AlphaFoldDB" id="A0A161XSC2"/>